<comment type="caution">
    <text evidence="1">The sequence shown here is derived from an EMBL/GenBank/DDBJ whole genome shotgun (WGS) entry which is preliminary data.</text>
</comment>
<dbReference type="Proteomes" id="UP000746535">
    <property type="component" value="Unassembled WGS sequence"/>
</dbReference>
<organism evidence="1 2">
    <name type="scientific">Pseudomonas quercus</name>
    <dbReference type="NCBI Taxonomy" id="2722792"/>
    <lineage>
        <taxon>Bacteria</taxon>
        <taxon>Pseudomonadati</taxon>
        <taxon>Pseudomonadota</taxon>
        <taxon>Gammaproteobacteria</taxon>
        <taxon>Pseudomonadales</taxon>
        <taxon>Pseudomonadaceae</taxon>
        <taxon>Pseudomonas</taxon>
    </lineage>
</organism>
<evidence type="ECO:0000313" key="1">
    <source>
        <dbReference type="EMBL" id="NJP03396.1"/>
    </source>
</evidence>
<keyword evidence="2" id="KW-1185">Reference proteome</keyword>
<proteinExistence type="predicted"/>
<protein>
    <submittedName>
        <fullName evidence="1">Uncharacterized protein</fullName>
    </submittedName>
</protein>
<gene>
    <name evidence="1" type="ORF">HBH25_21395</name>
</gene>
<reference evidence="1 2" key="1">
    <citation type="submission" date="2020-03" db="EMBL/GenBank/DDBJ databases">
        <authorList>
            <person name="Wang L."/>
            <person name="He N."/>
            <person name="Li Y."/>
            <person name="Fang Y."/>
            <person name="Zhang F."/>
        </authorList>
    </citation>
    <scope>NUCLEOTIDE SEQUENCE [LARGE SCALE GENOMIC DNA]</scope>
    <source>
        <strain evidence="2">hsmgli-8</strain>
    </source>
</reference>
<accession>A0ABX0YK51</accession>
<dbReference type="RefSeq" id="WP_168085958.1">
    <property type="nucleotide sequence ID" value="NZ_JAAVJI010000019.1"/>
</dbReference>
<name>A0ABX0YK51_9PSED</name>
<evidence type="ECO:0000313" key="2">
    <source>
        <dbReference type="Proteomes" id="UP000746535"/>
    </source>
</evidence>
<sequence>MPAPTPRLPGGVVRYVASAMAYAVPTLPTLHVSCTGLFDAGLAWTFDGEKWAAREGGRRQAPPTGAPA</sequence>
<dbReference type="EMBL" id="JAAVJI010000019">
    <property type="protein sequence ID" value="NJP03396.1"/>
    <property type="molecule type" value="Genomic_DNA"/>
</dbReference>